<dbReference type="Proteomes" id="UP001320766">
    <property type="component" value="Unassembled WGS sequence"/>
</dbReference>
<dbReference type="Pfam" id="PF00106">
    <property type="entry name" value="adh_short"/>
    <property type="match status" value="1"/>
</dbReference>
<evidence type="ECO:0000313" key="6">
    <source>
        <dbReference type="Proteomes" id="UP001320766"/>
    </source>
</evidence>
<feature type="region of interest" description="Disordered" evidence="3">
    <location>
        <begin position="15"/>
        <end position="38"/>
    </location>
</feature>
<gene>
    <name evidence="5" type="ORF">HD595_006674</name>
</gene>
<dbReference type="PANTHER" id="PTHR43669:SF8">
    <property type="entry name" value="SHORT-CHAIN TYPE DEHYDROGENASE_REDUCTASE-RELATED"/>
    <property type="match status" value="1"/>
</dbReference>
<dbReference type="PANTHER" id="PTHR43669">
    <property type="entry name" value="5-KETO-D-GLUCONATE 5-REDUCTASE"/>
    <property type="match status" value="1"/>
</dbReference>
<proteinExistence type="inferred from homology"/>
<sequence>MQAVRELLERAHALGADPRNTNYAGGNASAKGSQTDPVTGEPVELMWVKGSGGDLGTLTAAGLAVLRLDRLRALTGVYPGPEREDEMVAAFDYCLHGKGGAAPSIDTAMHGLVDAAHVDHLHPDSGIAIATAADGPELTTRIFGDRVVWVPWRRPGFQLGLDIAAVKEANPRAIGCVLGGHGITAWGATSDECQANSLEIIRTAERYIAEHGRPDPFGPVIHEPLSEDARRRRAAELFPVVRGLASTDARQVGHYTDSPEVLDFLARAEHPRLAALGTSCPDHFLRTKVAPLVLDLAPDVPLEEAVARLRELHAAYREEYAAYYARHATPDSPPMRGADPAIVLVPGVGMFSFGKDKQTARVAGEFYVNAINVMRGAEALSRYQPIDESEKFRIEYWELEEAKLRRMPAPKPLAGRIALVTGGGSGIGAATARRLAAEGACVVVADRDVAAAGKVAAELGAKALRPEDVAIAAEADVTSEEQVAEAVRQAVLAFGGVDLVVNNAGLSLSRSLLETTLADWDLQHDVMARGSFLVSREAARVLVDQGMGGDIVYISSKNAVFAGPNNVAYGAAKADQAHQVRLLAAELGQHGVRVNGINPDGVVRGSGIFASGWGANRAAVYGVEEERLGEFYAQRTLLKREVLPEHVAAAVFALTGGDLAQTTGLHIPVDAGVAAAFLR</sequence>
<keyword evidence="6" id="KW-1185">Reference proteome</keyword>
<keyword evidence="2" id="KW-0560">Oxidoreductase</keyword>
<dbReference type="InterPro" id="IPR002347">
    <property type="entry name" value="SDR_fam"/>
</dbReference>
<reference evidence="5 6" key="1">
    <citation type="submission" date="2022-06" db="EMBL/GenBank/DDBJ databases">
        <title>Sequencing the genomes of 1000 actinobacteria strains.</title>
        <authorList>
            <person name="Klenk H.-P."/>
        </authorList>
    </citation>
    <scope>NUCLEOTIDE SEQUENCE [LARGE SCALE GENOMIC DNA]</scope>
    <source>
        <strain evidence="5 6">DSM 44170</strain>
    </source>
</reference>
<dbReference type="RefSeq" id="WP_253776016.1">
    <property type="nucleotide sequence ID" value="NZ_BAAAVE010000017.1"/>
</dbReference>
<dbReference type="InterPro" id="IPR001303">
    <property type="entry name" value="Aldolase_II/adducin_N"/>
</dbReference>
<dbReference type="InterPro" id="IPR036409">
    <property type="entry name" value="Aldolase_II/adducin_N_sf"/>
</dbReference>
<comment type="caution">
    <text evidence="5">The sequence shown here is derived from an EMBL/GenBank/DDBJ whole genome shotgun (WGS) entry which is preliminary data.</text>
</comment>
<comment type="similarity">
    <text evidence="1">Belongs to the short-chain dehydrogenases/reductases (SDR) family.</text>
</comment>
<dbReference type="NCBIfam" id="NF006189">
    <property type="entry name" value="PRK08324.1-3"/>
    <property type="match status" value="1"/>
</dbReference>
<dbReference type="Gene3D" id="3.40.225.10">
    <property type="entry name" value="Class II aldolase/adducin N-terminal domain"/>
    <property type="match status" value="1"/>
</dbReference>
<dbReference type="Gene3D" id="3.40.50.720">
    <property type="entry name" value="NAD(P)-binding Rossmann-like Domain"/>
    <property type="match status" value="1"/>
</dbReference>
<accession>A0ABT1K962</accession>
<feature type="compositionally biased region" description="Polar residues" evidence="3">
    <location>
        <begin position="19"/>
        <end position="37"/>
    </location>
</feature>
<dbReference type="Pfam" id="PF00596">
    <property type="entry name" value="Aldolase_II"/>
    <property type="match status" value="1"/>
</dbReference>
<organism evidence="5 6">
    <name type="scientific">Nonomuraea roseoviolacea subsp. carminata</name>
    <dbReference type="NCBI Taxonomy" id="160689"/>
    <lineage>
        <taxon>Bacteria</taxon>
        <taxon>Bacillati</taxon>
        <taxon>Actinomycetota</taxon>
        <taxon>Actinomycetes</taxon>
        <taxon>Streptosporangiales</taxon>
        <taxon>Streptosporangiaceae</taxon>
        <taxon>Nonomuraea</taxon>
    </lineage>
</organism>
<evidence type="ECO:0000256" key="2">
    <source>
        <dbReference type="ARBA" id="ARBA00023002"/>
    </source>
</evidence>
<dbReference type="NCBIfam" id="NF006188">
    <property type="entry name" value="PRK08324.1-1"/>
    <property type="match status" value="1"/>
</dbReference>
<dbReference type="PRINTS" id="PR00081">
    <property type="entry name" value="GDHRDH"/>
</dbReference>
<name>A0ABT1K962_9ACTN</name>
<dbReference type="InterPro" id="IPR036291">
    <property type="entry name" value="NAD(P)-bd_dom_sf"/>
</dbReference>
<dbReference type="InterPro" id="IPR013454">
    <property type="entry name" value="Bifunc_RhaD/ADH"/>
</dbReference>
<protein>
    <submittedName>
        <fullName evidence="5">Rhamnulose-1-phosphate aldolase/alcohol dehydrogenase</fullName>
    </submittedName>
</protein>
<dbReference type="EMBL" id="JAMZEC010000001">
    <property type="protein sequence ID" value="MCP2350552.1"/>
    <property type="molecule type" value="Genomic_DNA"/>
</dbReference>
<dbReference type="SUPFAM" id="SSF53639">
    <property type="entry name" value="AraD/HMP-PK domain-like"/>
    <property type="match status" value="1"/>
</dbReference>
<feature type="domain" description="Class II aldolase/adducin N-terminal" evidence="4">
    <location>
        <begin position="6"/>
        <end position="208"/>
    </location>
</feature>
<dbReference type="NCBIfam" id="TIGR02632">
    <property type="entry name" value="RhaD_aldol-ADH"/>
    <property type="match status" value="1"/>
</dbReference>
<evidence type="ECO:0000313" key="5">
    <source>
        <dbReference type="EMBL" id="MCP2350552.1"/>
    </source>
</evidence>
<dbReference type="SUPFAM" id="SSF51735">
    <property type="entry name" value="NAD(P)-binding Rossmann-fold domains"/>
    <property type="match status" value="1"/>
</dbReference>
<evidence type="ECO:0000259" key="4">
    <source>
        <dbReference type="SMART" id="SM01007"/>
    </source>
</evidence>
<evidence type="ECO:0000256" key="3">
    <source>
        <dbReference type="SAM" id="MobiDB-lite"/>
    </source>
</evidence>
<dbReference type="SMART" id="SM01007">
    <property type="entry name" value="Aldolase_II"/>
    <property type="match status" value="1"/>
</dbReference>
<evidence type="ECO:0000256" key="1">
    <source>
        <dbReference type="ARBA" id="ARBA00006484"/>
    </source>
</evidence>